<dbReference type="eggNOG" id="ENOG50338CT">
    <property type="taxonomic scope" value="Bacteria"/>
</dbReference>
<dbReference type="Proteomes" id="UP000014155">
    <property type="component" value="Unassembled WGS sequence"/>
</dbReference>
<dbReference type="EMBL" id="AORV01000031">
    <property type="protein sequence ID" value="EMS72012.1"/>
    <property type="molecule type" value="Genomic_DNA"/>
</dbReference>
<reference evidence="1 2" key="1">
    <citation type="journal article" date="2013" name="Genome Announc.">
        <title>Draft Genome Sequence of the Cellulolytic, Mesophilic, Anaerobic Bacterium Clostridium termitidis Strain CT1112 (DSM 5398).</title>
        <authorList>
            <person name="Lal S."/>
            <person name="Ramachandran U."/>
            <person name="Zhang X."/>
            <person name="Munir R."/>
            <person name="Sparling R."/>
            <person name="Levin D.B."/>
        </authorList>
    </citation>
    <scope>NUCLEOTIDE SEQUENCE [LARGE SCALE GENOMIC DNA]</scope>
    <source>
        <strain evidence="1 2">CT1112</strain>
    </source>
</reference>
<keyword evidence="2" id="KW-1185">Reference proteome</keyword>
<name>S0FJP7_RUMCE</name>
<organism evidence="1 2">
    <name type="scientific">Ruminiclostridium cellobioparum subsp. termitidis CT1112</name>
    <dbReference type="NCBI Taxonomy" id="1195236"/>
    <lineage>
        <taxon>Bacteria</taxon>
        <taxon>Bacillati</taxon>
        <taxon>Bacillota</taxon>
        <taxon>Clostridia</taxon>
        <taxon>Eubacteriales</taxon>
        <taxon>Oscillospiraceae</taxon>
        <taxon>Ruminiclostridium</taxon>
    </lineage>
</organism>
<evidence type="ECO:0000313" key="1">
    <source>
        <dbReference type="EMBL" id="EMS72012.1"/>
    </source>
</evidence>
<accession>S0FJP7</accession>
<comment type="caution">
    <text evidence="1">The sequence shown here is derived from an EMBL/GenBank/DDBJ whole genome shotgun (WGS) entry which is preliminary data.</text>
</comment>
<dbReference type="AlphaFoldDB" id="S0FJP7"/>
<proteinExistence type="predicted"/>
<gene>
    <name evidence="1" type="ORF">CTER_2077</name>
</gene>
<dbReference type="RefSeq" id="WP_004625524.1">
    <property type="nucleotide sequence ID" value="NZ_AORV01000031.1"/>
</dbReference>
<protein>
    <submittedName>
        <fullName evidence="1">Uncharacterized protein</fullName>
    </submittedName>
</protein>
<dbReference type="PATRIC" id="fig|1195236.3.peg.2382"/>
<dbReference type="STRING" id="1195236.CTER_2077"/>
<evidence type="ECO:0000313" key="2">
    <source>
        <dbReference type="Proteomes" id="UP000014155"/>
    </source>
</evidence>
<sequence>MNDEQLLECPNCKGHNFLIKYEATYVYSYNIDSDAPGFKNTGEFLPFMFDKREQKDAHQYLECKTCGNQYPCYLNEWDNKTGILKLQKAVGQPTKNIG</sequence>